<feature type="domain" description="HTH araC/xylS-type" evidence="4">
    <location>
        <begin position="240"/>
        <end position="338"/>
    </location>
</feature>
<dbReference type="SUPFAM" id="SSF46689">
    <property type="entry name" value="Homeodomain-like"/>
    <property type="match status" value="1"/>
</dbReference>
<dbReference type="Pfam" id="PF12833">
    <property type="entry name" value="HTH_18"/>
    <property type="match status" value="1"/>
</dbReference>
<dbReference type="InterPro" id="IPR018060">
    <property type="entry name" value="HTH_AraC"/>
</dbReference>
<evidence type="ECO:0000259" key="4">
    <source>
        <dbReference type="PROSITE" id="PS01124"/>
    </source>
</evidence>
<dbReference type="STRING" id="1856405.BFC17_09550"/>
<organism evidence="5 6">
    <name type="scientific">Alteromonas lipolytica</name>
    <dbReference type="NCBI Taxonomy" id="1856405"/>
    <lineage>
        <taxon>Bacteria</taxon>
        <taxon>Pseudomonadati</taxon>
        <taxon>Pseudomonadota</taxon>
        <taxon>Gammaproteobacteria</taxon>
        <taxon>Alteromonadales</taxon>
        <taxon>Alteromonadaceae</taxon>
        <taxon>Alteromonas/Salinimonas group</taxon>
        <taxon>Alteromonas</taxon>
    </lineage>
</organism>
<protein>
    <recommendedName>
        <fullName evidence="4">HTH araC/xylS-type domain-containing protein</fullName>
    </recommendedName>
</protein>
<dbReference type="Proteomes" id="UP000176037">
    <property type="component" value="Unassembled WGS sequence"/>
</dbReference>
<dbReference type="Gene3D" id="1.10.10.60">
    <property type="entry name" value="Homeodomain-like"/>
    <property type="match status" value="1"/>
</dbReference>
<keyword evidence="2" id="KW-0238">DNA-binding</keyword>
<keyword evidence="3" id="KW-0804">Transcription</keyword>
<evidence type="ECO:0000256" key="3">
    <source>
        <dbReference type="ARBA" id="ARBA00023163"/>
    </source>
</evidence>
<evidence type="ECO:0000313" key="6">
    <source>
        <dbReference type="Proteomes" id="UP000176037"/>
    </source>
</evidence>
<dbReference type="PANTHER" id="PTHR47894:SF1">
    <property type="entry name" value="HTH-TYPE TRANSCRIPTIONAL REGULATOR VQSM"/>
    <property type="match status" value="1"/>
</dbReference>
<dbReference type="PROSITE" id="PS01124">
    <property type="entry name" value="HTH_ARAC_FAMILY_2"/>
    <property type="match status" value="1"/>
</dbReference>
<dbReference type="PRINTS" id="PR00032">
    <property type="entry name" value="HTHARAC"/>
</dbReference>
<sequence length="344" mass="39302">MMREDKTKYGSASNHYLTALCEVAKANHLNLKRLLRRCNIDYGVINKPGLRVKTEKLSKLQSLVWRLLGDESARLCGIPMKTGTYNMMGLLTVHQPTLKQAIIRGIAFYNLVVADDFVELSLEGDKAELIFRLPSPESDHKFLFAEMVLLAWHRYCSWLIASSIPLSVVKFNYPPPPHVHEYHYLFPGEHEFNCQRLSIAFPAHYLSKPVKQNEGALSSFMQRCPLELFRQYKSDYSLTSEIRHLLISDIESGLLTIDLVASSLHMTSRTLMRRLKEEGTCFQQIKDVVRRDRAVMLLTQQNTPISVIAESVGFADPAAFTRAFRGWTGVTPKKFRDLHTAEIN</sequence>
<dbReference type="Pfam" id="PF12625">
    <property type="entry name" value="Arabinose_bd"/>
    <property type="match status" value="1"/>
</dbReference>
<dbReference type="RefSeq" id="WP_070174768.1">
    <property type="nucleotide sequence ID" value="NZ_MJIC01000004.1"/>
</dbReference>
<reference evidence="5 6" key="1">
    <citation type="submission" date="2016-09" db="EMBL/GenBank/DDBJ databases">
        <title>Alteromonas lipolytica, a new species isolated from sea water.</title>
        <authorList>
            <person name="Wu Y.-H."/>
            <person name="Cheng H."/>
            <person name="Xu X.-W."/>
        </authorList>
    </citation>
    <scope>NUCLEOTIDE SEQUENCE [LARGE SCALE GENOMIC DNA]</scope>
    <source>
        <strain evidence="5 6">JW12</strain>
    </source>
</reference>
<dbReference type="SMART" id="SM00342">
    <property type="entry name" value="HTH_ARAC"/>
    <property type="match status" value="1"/>
</dbReference>
<dbReference type="InterPro" id="IPR032687">
    <property type="entry name" value="AraC-type_N"/>
</dbReference>
<evidence type="ECO:0000313" key="5">
    <source>
        <dbReference type="EMBL" id="OFI35924.1"/>
    </source>
</evidence>
<accession>A0A1E8FJ29</accession>
<dbReference type="AlphaFoldDB" id="A0A1E8FJ29"/>
<dbReference type="InterPro" id="IPR009057">
    <property type="entry name" value="Homeodomain-like_sf"/>
</dbReference>
<dbReference type="PANTHER" id="PTHR47894">
    <property type="entry name" value="HTH-TYPE TRANSCRIPTIONAL REGULATOR GADX"/>
    <property type="match status" value="1"/>
</dbReference>
<dbReference type="GO" id="GO:0005829">
    <property type="term" value="C:cytosol"/>
    <property type="evidence" value="ECO:0007669"/>
    <property type="project" value="TreeGrafter"/>
</dbReference>
<evidence type="ECO:0000256" key="1">
    <source>
        <dbReference type="ARBA" id="ARBA00023015"/>
    </source>
</evidence>
<name>A0A1E8FJ29_9ALTE</name>
<dbReference type="InterPro" id="IPR020449">
    <property type="entry name" value="Tscrpt_reg_AraC-type_HTH"/>
</dbReference>
<gene>
    <name evidence="5" type="ORF">BFC17_09550</name>
</gene>
<keyword evidence="6" id="KW-1185">Reference proteome</keyword>
<proteinExistence type="predicted"/>
<dbReference type="GO" id="GO:0003700">
    <property type="term" value="F:DNA-binding transcription factor activity"/>
    <property type="evidence" value="ECO:0007669"/>
    <property type="project" value="InterPro"/>
</dbReference>
<keyword evidence="1" id="KW-0805">Transcription regulation</keyword>
<dbReference type="GO" id="GO:0000976">
    <property type="term" value="F:transcription cis-regulatory region binding"/>
    <property type="evidence" value="ECO:0007669"/>
    <property type="project" value="TreeGrafter"/>
</dbReference>
<comment type="caution">
    <text evidence="5">The sequence shown here is derived from an EMBL/GenBank/DDBJ whole genome shotgun (WGS) entry which is preliminary data.</text>
</comment>
<evidence type="ECO:0000256" key="2">
    <source>
        <dbReference type="ARBA" id="ARBA00023125"/>
    </source>
</evidence>
<dbReference type="EMBL" id="MJIC01000004">
    <property type="protein sequence ID" value="OFI35924.1"/>
    <property type="molecule type" value="Genomic_DNA"/>
</dbReference>